<comment type="function">
    <text evidence="5">Involved in formation and maintenance of cell shape.</text>
</comment>
<dbReference type="Pfam" id="PF04085">
    <property type="entry name" value="MreC"/>
    <property type="match status" value="1"/>
</dbReference>
<evidence type="ECO:0000256" key="7">
    <source>
        <dbReference type="SAM" id="Phobius"/>
    </source>
</evidence>
<keyword evidence="3 5" id="KW-0133">Cell shape</keyword>
<evidence type="ECO:0000313" key="9">
    <source>
        <dbReference type="EMBL" id="UZP75460.1"/>
    </source>
</evidence>
<keyword evidence="7" id="KW-0812">Transmembrane</keyword>
<evidence type="ECO:0000256" key="4">
    <source>
        <dbReference type="ARBA" id="ARBA00032089"/>
    </source>
</evidence>
<dbReference type="InterPro" id="IPR055342">
    <property type="entry name" value="MreC_beta-barrel_core"/>
</dbReference>
<gene>
    <name evidence="9" type="primary">mreC</name>
    <name evidence="9" type="ORF">E0F26_12240</name>
</gene>
<evidence type="ECO:0000256" key="3">
    <source>
        <dbReference type="ARBA" id="ARBA00022960"/>
    </source>
</evidence>
<dbReference type="PANTHER" id="PTHR34138:SF1">
    <property type="entry name" value="CELL SHAPE-DETERMINING PROTEIN MREC"/>
    <property type="match status" value="1"/>
</dbReference>
<evidence type="ECO:0000259" key="8">
    <source>
        <dbReference type="Pfam" id="PF04085"/>
    </source>
</evidence>
<accession>A0ABY6Q959</accession>
<dbReference type="EMBL" id="CP036501">
    <property type="protein sequence ID" value="UZP75460.1"/>
    <property type="molecule type" value="Genomic_DNA"/>
</dbReference>
<comment type="similarity">
    <text evidence="1 5">Belongs to the MreC family.</text>
</comment>
<feature type="coiled-coil region" evidence="6">
    <location>
        <begin position="63"/>
        <end position="97"/>
    </location>
</feature>
<name>A0ABY6Q959_9GAMM</name>
<dbReference type="InterPro" id="IPR042177">
    <property type="entry name" value="Cell/Rod_1"/>
</dbReference>
<sequence>MATLFSRPKYLTLRLLTLVLIGWCLVALFRDTGVMKRVNGWGADVNALSLSVVEVPKSLVQSVSNYTESRAQMRARIQELEDRNLILSARAQRMEALAAENMRYRALLNSPVADDATMTVARVIAVSPDPNRHLLTIDRGERHGISEGAPLLNAEGVMGQLVQVGVSASRALLVTDSQHGLPVLNNRTGQRGIAEGVGLFNRLLVRNLASTSEVSEGDLWVTSGLGGRFPAGYPVGLTAETTTSADAAYLTVSIEPLAKLDVESHVLILTDLESE</sequence>
<evidence type="ECO:0000256" key="1">
    <source>
        <dbReference type="ARBA" id="ARBA00009369"/>
    </source>
</evidence>
<dbReference type="InterPro" id="IPR042175">
    <property type="entry name" value="Cell/Rod_MreC_2"/>
</dbReference>
<dbReference type="PANTHER" id="PTHR34138">
    <property type="entry name" value="CELL SHAPE-DETERMINING PROTEIN MREC"/>
    <property type="match status" value="1"/>
</dbReference>
<dbReference type="PIRSF" id="PIRSF038471">
    <property type="entry name" value="MreC"/>
    <property type="match status" value="1"/>
</dbReference>
<organism evidence="9 10">
    <name type="scientific">Candidatus Paraluminiphilus aquimaris</name>
    <dbReference type="NCBI Taxonomy" id="2518994"/>
    <lineage>
        <taxon>Bacteria</taxon>
        <taxon>Pseudomonadati</taxon>
        <taxon>Pseudomonadota</taxon>
        <taxon>Gammaproteobacteria</taxon>
        <taxon>Cellvibrionales</taxon>
        <taxon>Halieaceae</taxon>
        <taxon>Candidatus Paraluminiphilus</taxon>
    </lineage>
</organism>
<keyword evidence="6" id="KW-0175">Coiled coil</keyword>
<evidence type="ECO:0000256" key="6">
    <source>
        <dbReference type="SAM" id="Coils"/>
    </source>
</evidence>
<keyword evidence="10" id="KW-1185">Reference proteome</keyword>
<keyword evidence="7" id="KW-1133">Transmembrane helix</keyword>
<evidence type="ECO:0000256" key="2">
    <source>
        <dbReference type="ARBA" id="ARBA00013855"/>
    </source>
</evidence>
<dbReference type="Gene3D" id="2.40.10.350">
    <property type="entry name" value="Rod shape-determining protein MreC, domain 2"/>
    <property type="match status" value="1"/>
</dbReference>
<protein>
    <recommendedName>
        <fullName evidence="2 5">Cell shape-determining protein MreC</fullName>
    </recommendedName>
    <alternativeName>
        <fullName evidence="4 5">Cell shape protein MreC</fullName>
    </alternativeName>
</protein>
<dbReference type="InterPro" id="IPR007221">
    <property type="entry name" value="MreC"/>
</dbReference>
<evidence type="ECO:0000256" key="5">
    <source>
        <dbReference type="PIRNR" id="PIRNR038471"/>
    </source>
</evidence>
<dbReference type="Gene3D" id="2.40.10.340">
    <property type="entry name" value="Rod shape-determining protein MreC, domain 1"/>
    <property type="match status" value="1"/>
</dbReference>
<dbReference type="RefSeq" id="WP_320416201.1">
    <property type="nucleotide sequence ID" value="NZ_CP036501.1"/>
</dbReference>
<evidence type="ECO:0000313" key="10">
    <source>
        <dbReference type="Proteomes" id="UP001317963"/>
    </source>
</evidence>
<feature type="domain" description="Rod shape-determining protein MreC beta-barrel core" evidence="8">
    <location>
        <begin position="123"/>
        <end position="269"/>
    </location>
</feature>
<dbReference type="Proteomes" id="UP001317963">
    <property type="component" value="Chromosome"/>
</dbReference>
<dbReference type="NCBIfam" id="TIGR00219">
    <property type="entry name" value="mreC"/>
    <property type="match status" value="1"/>
</dbReference>
<keyword evidence="7" id="KW-0472">Membrane</keyword>
<reference evidence="9 10" key="1">
    <citation type="submission" date="2019-02" db="EMBL/GenBank/DDBJ databases">
        <title>Halieaceae_genomes.</title>
        <authorList>
            <person name="Li S.-H."/>
        </authorList>
    </citation>
    <scope>NUCLEOTIDE SEQUENCE [LARGE SCALE GENOMIC DNA]</scope>
    <source>
        <strain evidence="9 10">JH123</strain>
    </source>
</reference>
<proteinExistence type="inferred from homology"/>
<feature type="transmembrane region" description="Helical" evidence="7">
    <location>
        <begin position="12"/>
        <end position="29"/>
    </location>
</feature>